<name>A0A645CA57_9ZZZZ</name>
<proteinExistence type="predicted"/>
<gene>
    <name evidence="1" type="ORF">SDC9_120795</name>
</gene>
<dbReference type="EMBL" id="VSSQ01025582">
    <property type="protein sequence ID" value="MPM73810.1"/>
    <property type="molecule type" value="Genomic_DNA"/>
</dbReference>
<sequence>MIPSLDRPLFNLLPYLEMSLAITPKENLVLETSLCTATFFDYSGQCWAPALGFDAAYHFTKGLAVGVNAFVRFSDIHPETVIILSQEVGVYVVLQS</sequence>
<organism evidence="1">
    <name type="scientific">bioreactor metagenome</name>
    <dbReference type="NCBI Taxonomy" id="1076179"/>
    <lineage>
        <taxon>unclassified sequences</taxon>
        <taxon>metagenomes</taxon>
        <taxon>ecological metagenomes</taxon>
    </lineage>
</organism>
<evidence type="ECO:0000313" key="1">
    <source>
        <dbReference type="EMBL" id="MPM73810.1"/>
    </source>
</evidence>
<protein>
    <submittedName>
        <fullName evidence="1">Uncharacterized protein</fullName>
    </submittedName>
</protein>
<reference evidence="1" key="1">
    <citation type="submission" date="2019-08" db="EMBL/GenBank/DDBJ databases">
        <authorList>
            <person name="Kucharzyk K."/>
            <person name="Murdoch R.W."/>
            <person name="Higgins S."/>
            <person name="Loffler F."/>
        </authorList>
    </citation>
    <scope>NUCLEOTIDE SEQUENCE</scope>
</reference>
<dbReference type="AlphaFoldDB" id="A0A645CA57"/>
<comment type="caution">
    <text evidence="1">The sequence shown here is derived from an EMBL/GenBank/DDBJ whole genome shotgun (WGS) entry which is preliminary data.</text>
</comment>
<accession>A0A645CA57</accession>